<sequence length="471" mass="54629">MAVCEIWDVRGRLDHPIDYAENPEKTANPKYTEADLQAMVDVMEYATNKDKTEQRFFVTGVNCDPTTARDEMMIAKAQWNDTSKIVCYHGFQSFKSGEVTPEQAHEVGVRLAERMWGDRFQVIVATHLNTECLHNHFVVNSVSFVDGKHYHDNKANLRLLRQRSDELCREYALSVIEHPSGKKKPYALYQAEKQGRPTRDNVARQAVDEAIAQSYTLKDFDRIMAEMGYRVSFDPNRKYWTIIGKGWQRPKRLYKLGEDYTNDRITERISQNSYAVRFDRFTDTPKQVKVYRVKGSLSDIKKIGGLRGLYLHYCYKLGILPKNKKQNYARLHYLLKDDLMKMEAIAKETRLLCRNHIDTAQQLLSYKGSLETEVSALLEKRKELYSKSRSAKDEDTKSQVKAELSDISKRLSILRKEVKLCEGIAARSDTLKEKLAAIRADEQEQQRKELTKNEHRRRSGRTNRPNELGGL</sequence>
<evidence type="ECO:0000259" key="2">
    <source>
        <dbReference type="Pfam" id="PF03432"/>
    </source>
</evidence>
<feature type="compositionally biased region" description="Basic and acidic residues" evidence="1">
    <location>
        <begin position="442"/>
        <end position="453"/>
    </location>
</feature>
<dbReference type="AlphaFoldDB" id="A0A926DAH9"/>
<feature type="region of interest" description="Disordered" evidence="1">
    <location>
        <begin position="442"/>
        <end position="471"/>
    </location>
</feature>
<protein>
    <submittedName>
        <fullName evidence="3">Relaxase/mobilization nuclease domain-containing protein</fullName>
    </submittedName>
</protein>
<organism evidence="3 4">
    <name type="scientific">Yeguia hominis</name>
    <dbReference type="NCBI Taxonomy" id="2763662"/>
    <lineage>
        <taxon>Bacteria</taxon>
        <taxon>Bacillati</taxon>
        <taxon>Bacillota</taxon>
        <taxon>Clostridia</taxon>
        <taxon>Eubacteriales</taxon>
        <taxon>Yeguiaceae</taxon>
        <taxon>Yeguia</taxon>
    </lineage>
</organism>
<dbReference type="Pfam" id="PF03432">
    <property type="entry name" value="Relaxase"/>
    <property type="match status" value="1"/>
</dbReference>
<reference evidence="3" key="1">
    <citation type="submission" date="2020-08" db="EMBL/GenBank/DDBJ databases">
        <title>Genome public.</title>
        <authorList>
            <person name="Liu C."/>
            <person name="Sun Q."/>
        </authorList>
    </citation>
    <scope>NUCLEOTIDE SEQUENCE</scope>
    <source>
        <strain evidence="3">NSJ-40</strain>
    </source>
</reference>
<evidence type="ECO:0000256" key="1">
    <source>
        <dbReference type="SAM" id="MobiDB-lite"/>
    </source>
</evidence>
<gene>
    <name evidence="3" type="ORF">IAG03_10865</name>
</gene>
<dbReference type="EMBL" id="JACRSN010000017">
    <property type="protein sequence ID" value="MBC8534478.1"/>
    <property type="molecule type" value="Genomic_DNA"/>
</dbReference>
<proteinExistence type="predicted"/>
<feature type="domain" description="MobA/VirD2-like nuclease" evidence="2">
    <location>
        <begin position="45"/>
        <end position="173"/>
    </location>
</feature>
<accession>A0A926DAH9</accession>
<comment type="caution">
    <text evidence="3">The sequence shown here is derived from an EMBL/GenBank/DDBJ whole genome shotgun (WGS) entry which is preliminary data.</text>
</comment>
<keyword evidence="4" id="KW-1185">Reference proteome</keyword>
<evidence type="ECO:0000313" key="4">
    <source>
        <dbReference type="Proteomes" id="UP000651482"/>
    </source>
</evidence>
<dbReference type="Proteomes" id="UP000651482">
    <property type="component" value="Unassembled WGS sequence"/>
</dbReference>
<evidence type="ECO:0000313" key="3">
    <source>
        <dbReference type="EMBL" id="MBC8534478.1"/>
    </source>
</evidence>
<dbReference type="InterPro" id="IPR005094">
    <property type="entry name" value="Endonuclease_MobA/VirD2"/>
</dbReference>
<name>A0A926DAH9_9FIRM</name>